<evidence type="ECO:0000256" key="1">
    <source>
        <dbReference type="RuleBase" id="RU362044"/>
    </source>
</evidence>
<dbReference type="PANTHER" id="PTHR30188">
    <property type="entry name" value="ABC TRANSPORTER PERMEASE PROTEIN-RELATED"/>
    <property type="match status" value="1"/>
</dbReference>
<keyword evidence="3" id="KW-1185">Reference proteome</keyword>
<dbReference type="InterPro" id="IPR036513">
    <property type="entry name" value="STAS_dom_sf"/>
</dbReference>
<dbReference type="RefSeq" id="WP_115579656.1">
    <property type="nucleotide sequence ID" value="NZ_NXLX01000027.1"/>
</dbReference>
<dbReference type="Proteomes" id="UP000256695">
    <property type="component" value="Unassembled WGS sequence"/>
</dbReference>
<feature type="transmembrane region" description="Helical" evidence="1">
    <location>
        <begin position="208"/>
        <end position="231"/>
    </location>
</feature>
<evidence type="ECO:0000313" key="2">
    <source>
        <dbReference type="EMBL" id="RDU71607.1"/>
    </source>
</evidence>
<feature type="transmembrane region" description="Helical" evidence="1">
    <location>
        <begin position="347"/>
        <end position="365"/>
    </location>
</feature>
<gene>
    <name evidence="2" type="ORF">CQA57_07650</name>
</gene>
<dbReference type="InterPro" id="IPR030802">
    <property type="entry name" value="Permease_MalE"/>
</dbReference>
<dbReference type="NCBIfam" id="TIGR00056">
    <property type="entry name" value="MlaE family lipid ABC transporter permease subunit"/>
    <property type="match status" value="1"/>
</dbReference>
<organism evidence="2 3">
    <name type="scientific">Helicobacter anseris</name>
    <dbReference type="NCBI Taxonomy" id="375926"/>
    <lineage>
        <taxon>Bacteria</taxon>
        <taxon>Pseudomonadati</taxon>
        <taxon>Campylobacterota</taxon>
        <taxon>Epsilonproteobacteria</taxon>
        <taxon>Campylobacterales</taxon>
        <taxon>Helicobacteraceae</taxon>
        <taxon>Helicobacter</taxon>
    </lineage>
</organism>
<keyword evidence="1" id="KW-0812">Transmembrane</keyword>
<feature type="transmembrane region" description="Helical" evidence="1">
    <location>
        <begin position="243"/>
        <end position="267"/>
    </location>
</feature>
<accession>A0A3D8J273</accession>
<dbReference type="SUPFAM" id="SSF52091">
    <property type="entry name" value="SpoIIaa-like"/>
    <property type="match status" value="1"/>
</dbReference>
<dbReference type="Pfam" id="PF02405">
    <property type="entry name" value="MlaE"/>
    <property type="match status" value="1"/>
</dbReference>
<feature type="transmembrane region" description="Helical" evidence="1">
    <location>
        <begin position="161"/>
        <end position="182"/>
    </location>
</feature>
<dbReference type="EMBL" id="NXLX01000027">
    <property type="protein sequence ID" value="RDU71607.1"/>
    <property type="molecule type" value="Genomic_DNA"/>
</dbReference>
<reference evidence="2 3" key="1">
    <citation type="submission" date="2018-04" db="EMBL/GenBank/DDBJ databases">
        <title>Novel Campyloabacter and Helicobacter Species and Strains.</title>
        <authorList>
            <person name="Mannion A.J."/>
            <person name="Shen Z."/>
            <person name="Fox J.G."/>
        </authorList>
    </citation>
    <scope>NUCLEOTIDE SEQUENCE [LARGE SCALE GENOMIC DNA]</scope>
    <source>
        <strain evidence="2 3">MIT 04-9362</strain>
    </source>
</reference>
<proteinExistence type="inferred from homology"/>
<comment type="caution">
    <text evidence="2">The sequence shown here is derived from an EMBL/GenBank/DDBJ whole genome shotgun (WGS) entry which is preliminary data.</text>
</comment>
<name>A0A3D8J273_9HELI</name>
<dbReference type="InterPro" id="IPR003453">
    <property type="entry name" value="ABC_MlaE_roteobac"/>
</dbReference>
<dbReference type="OrthoDB" id="9805022at2"/>
<keyword evidence="1" id="KW-1133">Transmembrane helix</keyword>
<dbReference type="PANTHER" id="PTHR30188:SF3">
    <property type="entry name" value="ABC TRANSPORTER PERMEASE"/>
    <property type="match status" value="1"/>
</dbReference>
<keyword evidence="1" id="KW-0472">Membrane</keyword>
<feature type="transmembrane region" description="Helical" evidence="1">
    <location>
        <begin position="121"/>
        <end position="140"/>
    </location>
</feature>
<dbReference type="GO" id="GO:0005548">
    <property type="term" value="F:phospholipid transporter activity"/>
    <property type="evidence" value="ECO:0007669"/>
    <property type="project" value="TreeGrafter"/>
</dbReference>
<evidence type="ECO:0000313" key="3">
    <source>
        <dbReference type="Proteomes" id="UP000256695"/>
    </source>
</evidence>
<feature type="transmembrane region" description="Helical" evidence="1">
    <location>
        <begin position="273"/>
        <end position="292"/>
    </location>
</feature>
<dbReference type="AlphaFoldDB" id="A0A3D8J273"/>
<sequence length="367" mass="41215">MASKGSFKITIDKDKAIFYLYGVWDFSLSKNTLKSYELESKKYSNVILDFSNVSKIDFVAISFLFLNTHVFSYQGASSTTEILISDFKRLYSPSKIQQQVFDWRYFFTPFKNKISRFSSDVVDFLNFFGLMLFCIYLSILNPKRFRWKSFLYHMNEAGFKALPVALLTSFIVGGAITLQGAIQLQAMGAPLLSIDTTAKLSLREMGPFVLALVLAGRSASSFTAQIGVMNITEESNAMRVMNFNLMDFLVVPRFLALVIVMPLMVFLADASSIFAGMLAIKSQLGIGFLQYAERFYETVGWSNFLVGIIKAPFFGAAIALVGCFRGLQVYGDTEQIGRSTTTSVVNALFWIIFINAIFSIVFTRLDI</sequence>
<feature type="transmembrane region" description="Helical" evidence="1">
    <location>
        <begin position="304"/>
        <end position="327"/>
    </location>
</feature>
<protein>
    <submittedName>
        <fullName evidence="2">ABC transporter</fullName>
    </submittedName>
</protein>
<comment type="similarity">
    <text evidence="1">Belongs to the MlaE permease family.</text>
</comment>
<dbReference type="GO" id="GO:0043190">
    <property type="term" value="C:ATP-binding cassette (ABC) transporter complex"/>
    <property type="evidence" value="ECO:0007669"/>
    <property type="project" value="InterPro"/>
</dbReference>